<dbReference type="STRING" id="45357.A0A2V1AUS9"/>
<dbReference type="SMART" id="SM00382">
    <property type="entry name" value="AAA"/>
    <property type="match status" value="1"/>
</dbReference>
<dbReference type="GO" id="GO:0000731">
    <property type="term" value="P:DNA synthesis involved in DNA repair"/>
    <property type="evidence" value="ECO:0007669"/>
    <property type="project" value="TreeGrafter"/>
</dbReference>
<dbReference type="CDD" id="cd18139">
    <property type="entry name" value="HLD_clamp_RarA"/>
    <property type="match status" value="1"/>
</dbReference>
<feature type="domain" description="AAA+ ATPase" evidence="1">
    <location>
        <begin position="50"/>
        <end position="173"/>
    </location>
</feature>
<comment type="caution">
    <text evidence="2">The sequence shown here is derived from an EMBL/GenBank/DDBJ whole genome shotgun (WGS) entry which is preliminary data.</text>
</comment>
<name>A0A2V1AUS9_9ASCO</name>
<dbReference type="InterPro" id="IPR027417">
    <property type="entry name" value="P-loop_NTPase"/>
</dbReference>
<organism evidence="2 3">
    <name type="scientific">Candidozyma haemuli</name>
    <dbReference type="NCBI Taxonomy" id="45357"/>
    <lineage>
        <taxon>Eukaryota</taxon>
        <taxon>Fungi</taxon>
        <taxon>Dikarya</taxon>
        <taxon>Ascomycota</taxon>
        <taxon>Saccharomycotina</taxon>
        <taxon>Pichiomycetes</taxon>
        <taxon>Metschnikowiaceae</taxon>
        <taxon>Candidozyma</taxon>
    </lineage>
</organism>
<dbReference type="Gene3D" id="3.40.50.300">
    <property type="entry name" value="P-loop containing nucleotide triphosphate hydrolases"/>
    <property type="match status" value="1"/>
</dbReference>
<sequence>MSHNSSTIKETLRQPLSELIRPTSLESVIGQKHLINSTNGAITNFITLGYLPSMILYGPPGVGKTTLAKLLAEKTNYVFVELSATDATVAELRDLSQAIQSENLSRSRLGQERLRVAVFIDEIHRFTVIQQDFLLPFVESGAFVFLAATTVSPGKRIRKAIISRCQLFELQKLNDDEIRTVVEKAMVFQNIRRRILSSLQPIVFEDGASEVIASYAHGDSRTAINFVELIGSNTRFSEEASHLTKDQTEDFVRKLTKVRFGLQNESSLGLLDQLYDFMNQKAPSEVEMTSKAPKLVSYDHDETSARLLVTINVKAATAAASDLESCYDEDIDERFSDDESSQKGAIYSDDDDEEHFITNRLSRSKYFVRAAAHTMLQLLSRGESVQLITKYLLLYVSTYVDLGSSLLIHVMALHKSLQKATIDTPAALTNCIQELTTAPKHDGELISKTLGDLKAFFASTLKVSSEPKEVAFTVVEDDSLVDELLTEPPSMSQITPPKASSVDFNFEEAFYTLGNDGMSLLDEN</sequence>
<dbReference type="Gene3D" id="1.10.8.60">
    <property type="match status" value="1"/>
</dbReference>
<dbReference type="InterPro" id="IPR051314">
    <property type="entry name" value="AAA_ATPase_RarA/MGS1/WRNIP1"/>
</dbReference>
<gene>
    <name evidence="2" type="ORF">CXQ85_000557</name>
</gene>
<dbReference type="Proteomes" id="UP000244309">
    <property type="component" value="Unassembled WGS sequence"/>
</dbReference>
<proteinExistence type="predicted"/>
<dbReference type="InterPro" id="IPR003959">
    <property type="entry name" value="ATPase_AAA_core"/>
</dbReference>
<evidence type="ECO:0000259" key="1">
    <source>
        <dbReference type="SMART" id="SM00382"/>
    </source>
</evidence>
<dbReference type="EMBL" id="PKFO01000005">
    <property type="protein sequence ID" value="PVH21575.1"/>
    <property type="molecule type" value="Genomic_DNA"/>
</dbReference>
<dbReference type="OrthoDB" id="10265467at2759"/>
<dbReference type="GO" id="GO:0016887">
    <property type="term" value="F:ATP hydrolysis activity"/>
    <property type="evidence" value="ECO:0007669"/>
    <property type="project" value="InterPro"/>
</dbReference>
<dbReference type="GO" id="GO:0005634">
    <property type="term" value="C:nucleus"/>
    <property type="evidence" value="ECO:0007669"/>
    <property type="project" value="TreeGrafter"/>
</dbReference>
<dbReference type="GeneID" id="37005890"/>
<dbReference type="PANTHER" id="PTHR13779">
    <property type="entry name" value="WERNER HELICASE-INTERACTING PROTEIN 1 FAMILY MEMBER"/>
    <property type="match status" value="1"/>
</dbReference>
<dbReference type="GO" id="GO:0017116">
    <property type="term" value="F:single-stranded DNA helicase activity"/>
    <property type="evidence" value="ECO:0007669"/>
    <property type="project" value="TreeGrafter"/>
</dbReference>
<evidence type="ECO:0000313" key="2">
    <source>
        <dbReference type="EMBL" id="PVH21575.1"/>
    </source>
</evidence>
<dbReference type="VEuPathDB" id="FungiDB:CXQ85_000557"/>
<evidence type="ECO:0000313" key="3">
    <source>
        <dbReference type="Proteomes" id="UP000244309"/>
    </source>
</evidence>
<dbReference type="RefSeq" id="XP_025342515.1">
    <property type="nucleotide sequence ID" value="XM_025484300.1"/>
</dbReference>
<dbReference type="Pfam" id="PF00004">
    <property type="entry name" value="AAA"/>
    <property type="match status" value="1"/>
</dbReference>
<dbReference type="AlphaFoldDB" id="A0A2V1AUS9"/>
<dbReference type="CDD" id="cd00009">
    <property type="entry name" value="AAA"/>
    <property type="match status" value="1"/>
</dbReference>
<accession>A0A2V1AUS9</accession>
<keyword evidence="3" id="KW-1185">Reference proteome</keyword>
<reference evidence="2 3" key="1">
    <citation type="submission" date="2017-12" db="EMBL/GenBank/DDBJ databases">
        <title>Genome Sequence of a Multidrug-Resistant Candida haemulonii Isolate from a Patient with Chronic Leg Ulcers in Israel.</title>
        <authorList>
            <person name="Chow N.A."/>
            <person name="Gade L."/>
            <person name="Batra D."/>
            <person name="Rowe L.A."/>
            <person name="Ben-Ami R."/>
            <person name="Loparev V.N."/>
            <person name="Litvintseva A.P."/>
        </authorList>
    </citation>
    <scope>NUCLEOTIDE SEQUENCE [LARGE SCALE GENOMIC DNA]</scope>
    <source>
        <strain evidence="2 3">B11899</strain>
    </source>
</reference>
<dbReference type="PANTHER" id="PTHR13779:SF7">
    <property type="entry name" value="ATPASE WRNIP1"/>
    <property type="match status" value="1"/>
</dbReference>
<dbReference type="GO" id="GO:0006261">
    <property type="term" value="P:DNA-templated DNA replication"/>
    <property type="evidence" value="ECO:0007669"/>
    <property type="project" value="TreeGrafter"/>
</dbReference>
<dbReference type="InterPro" id="IPR003593">
    <property type="entry name" value="AAA+_ATPase"/>
</dbReference>
<dbReference type="GO" id="GO:0005524">
    <property type="term" value="F:ATP binding"/>
    <property type="evidence" value="ECO:0007669"/>
    <property type="project" value="InterPro"/>
</dbReference>
<dbReference type="SUPFAM" id="SSF52540">
    <property type="entry name" value="P-loop containing nucleoside triphosphate hydrolases"/>
    <property type="match status" value="1"/>
</dbReference>
<dbReference type="GO" id="GO:0008047">
    <property type="term" value="F:enzyme activator activity"/>
    <property type="evidence" value="ECO:0007669"/>
    <property type="project" value="TreeGrafter"/>
</dbReference>
<protein>
    <recommendedName>
        <fullName evidence="1">AAA+ ATPase domain-containing protein</fullName>
    </recommendedName>
</protein>